<gene>
    <name evidence="2" type="ORF">SAMN05421779_102261</name>
</gene>
<evidence type="ECO:0000313" key="3">
    <source>
        <dbReference type="Proteomes" id="UP000185678"/>
    </source>
</evidence>
<dbReference type="EMBL" id="FTOA01000002">
    <property type="protein sequence ID" value="SIS48647.1"/>
    <property type="molecule type" value="Genomic_DNA"/>
</dbReference>
<dbReference type="Pfam" id="PF13439">
    <property type="entry name" value="Glyco_transf_4"/>
    <property type="match status" value="1"/>
</dbReference>
<dbReference type="Pfam" id="PF13692">
    <property type="entry name" value="Glyco_trans_1_4"/>
    <property type="match status" value="1"/>
</dbReference>
<dbReference type="GO" id="GO:0016757">
    <property type="term" value="F:glycosyltransferase activity"/>
    <property type="evidence" value="ECO:0007669"/>
    <property type="project" value="UniProtKB-ARBA"/>
</dbReference>
<feature type="domain" description="Glycosyltransferase subfamily 4-like N-terminal" evidence="1">
    <location>
        <begin position="38"/>
        <end position="188"/>
    </location>
</feature>
<name>A0A1N7JH45_9PROT</name>
<dbReference type="InterPro" id="IPR028098">
    <property type="entry name" value="Glyco_trans_4-like_N"/>
</dbReference>
<dbReference type="AlphaFoldDB" id="A0A1N7JH45"/>
<dbReference type="RefSeq" id="WP_084194601.1">
    <property type="nucleotide sequence ID" value="NZ_FTOA01000002.1"/>
</dbReference>
<evidence type="ECO:0000259" key="1">
    <source>
        <dbReference type="Pfam" id="PF13439"/>
    </source>
</evidence>
<dbReference type="SUPFAM" id="SSF53756">
    <property type="entry name" value="UDP-Glycosyltransferase/glycogen phosphorylase"/>
    <property type="match status" value="1"/>
</dbReference>
<dbReference type="Proteomes" id="UP000185678">
    <property type="component" value="Unassembled WGS sequence"/>
</dbReference>
<dbReference type="PANTHER" id="PTHR45947">
    <property type="entry name" value="SULFOQUINOVOSYL TRANSFERASE SQD2"/>
    <property type="match status" value="1"/>
</dbReference>
<accession>A0A1N7JH45</accession>
<reference evidence="2 3" key="1">
    <citation type="submission" date="2017-01" db="EMBL/GenBank/DDBJ databases">
        <authorList>
            <person name="Mah S.A."/>
            <person name="Swanson W.J."/>
            <person name="Moy G.W."/>
            <person name="Vacquier V.D."/>
        </authorList>
    </citation>
    <scope>NUCLEOTIDE SEQUENCE [LARGE SCALE GENOMIC DNA]</scope>
    <source>
        <strain evidence="2 3">DSM 11589</strain>
    </source>
</reference>
<sequence length="366" mass="39946">MPQTAALAVPAPAFSPSSPLPLQSRIVLVSDAWHPQRNGVVRVLASLQAELLAAGYQVEVIHPGLFPTLPCPTYPEIRLALPWGNALARRLAEARPDAIHIATEGPLGAATRRWCLKHGHPFTTAYHSKFPEYIHTRTGLPLPWLYAALRRFHRPSSAVLAPSENVFRELTERGFDRVRPWAHGVDTSVFYPADKGAFHAALSERGMTGRPLFLYVGRVTVEKNLSAFLDLDLPGARVVVGDGPQRAALIKAYPQVLFHIANGDDELRACYNAADVFVFPSRTDTFGLVMLEALACGVPVAAFPVTGPQDVLLDGVGTIGCLDEDLRAAAIAALSLSPQACRRHAERFSWQEVARQFVTALHPLRV</sequence>
<dbReference type="Gene3D" id="3.40.50.2000">
    <property type="entry name" value="Glycogen Phosphorylase B"/>
    <property type="match status" value="2"/>
</dbReference>
<proteinExistence type="predicted"/>
<keyword evidence="3" id="KW-1185">Reference proteome</keyword>
<dbReference type="InterPro" id="IPR050194">
    <property type="entry name" value="Glycosyltransferase_grp1"/>
</dbReference>
<dbReference type="PANTHER" id="PTHR45947:SF3">
    <property type="entry name" value="SULFOQUINOVOSYL TRANSFERASE SQD2"/>
    <property type="match status" value="1"/>
</dbReference>
<dbReference type="CDD" id="cd03814">
    <property type="entry name" value="GT4-like"/>
    <property type="match status" value="1"/>
</dbReference>
<protein>
    <submittedName>
        <fullName evidence="2">Glycosyltransferase involved in cell wall bisynthesis</fullName>
    </submittedName>
</protein>
<dbReference type="OrthoDB" id="9802525at2"/>
<organism evidence="2 3">
    <name type="scientific">Insolitispirillum peregrinum</name>
    <dbReference type="NCBI Taxonomy" id="80876"/>
    <lineage>
        <taxon>Bacteria</taxon>
        <taxon>Pseudomonadati</taxon>
        <taxon>Pseudomonadota</taxon>
        <taxon>Alphaproteobacteria</taxon>
        <taxon>Rhodospirillales</taxon>
        <taxon>Novispirillaceae</taxon>
        <taxon>Insolitispirillum</taxon>
    </lineage>
</organism>
<keyword evidence="2" id="KW-0808">Transferase</keyword>
<evidence type="ECO:0000313" key="2">
    <source>
        <dbReference type="EMBL" id="SIS48647.1"/>
    </source>
</evidence>
<dbReference type="STRING" id="80876.SAMN05421779_102261"/>